<dbReference type="SUPFAM" id="SSF88723">
    <property type="entry name" value="PIN domain-like"/>
    <property type="match status" value="1"/>
</dbReference>
<dbReference type="InterPro" id="IPR029060">
    <property type="entry name" value="PIN-like_dom_sf"/>
</dbReference>
<dbReference type="RefSeq" id="WP_220581353.1">
    <property type="nucleotide sequence ID" value="NZ_RKLT01000010.1"/>
</dbReference>
<dbReference type="Gene3D" id="3.40.50.1010">
    <property type="entry name" value="5'-nuclease"/>
    <property type="match status" value="1"/>
</dbReference>
<comment type="caution">
    <text evidence="1">The sequence shown here is derived from an EMBL/GenBank/DDBJ whole genome shotgun (WGS) entry which is preliminary data.</text>
</comment>
<name>A0AAW4PGP4_9EURY</name>
<dbReference type="EMBL" id="RKLT01000010">
    <property type="protein sequence ID" value="MBX0296763.1"/>
    <property type="molecule type" value="Genomic_DNA"/>
</dbReference>
<reference evidence="1 2" key="1">
    <citation type="submission" date="2021-06" db="EMBL/GenBank/DDBJ databases">
        <title>Halomicroarcula sp. a new haloarchaeum isolated from saline soil.</title>
        <authorList>
            <person name="Duran-Viseras A."/>
            <person name="Sanchez-Porro C."/>
            <person name="Ventosa A."/>
        </authorList>
    </citation>
    <scope>NUCLEOTIDE SEQUENCE [LARGE SCALE GENOMIC DNA]</scope>
    <source>
        <strain evidence="1 2">F27</strain>
    </source>
</reference>
<evidence type="ECO:0000313" key="2">
    <source>
        <dbReference type="Proteomes" id="UP001430455"/>
    </source>
</evidence>
<dbReference type="AlphaFoldDB" id="A0AAW4PGP4"/>
<accession>A0AAW4PGP4</accession>
<gene>
    <name evidence="1" type="ORF">EGH23_17945</name>
</gene>
<proteinExistence type="predicted"/>
<keyword evidence="2" id="KW-1185">Reference proteome</keyword>
<protein>
    <submittedName>
        <fullName evidence="1">Uncharacterized protein</fullName>
    </submittedName>
</protein>
<evidence type="ECO:0000313" key="1">
    <source>
        <dbReference type="EMBL" id="MBX0296763.1"/>
    </source>
</evidence>
<sequence length="70" mass="7480">MTIIPFGSIMSLPPGRWKRTCANEELNQDKLNTLTGDLPIAAVAKDLGATVGTQNTAAFEVLDGVKVESY</sequence>
<organism evidence="1 2">
    <name type="scientific">Haloarcula nitratireducens</name>
    <dbReference type="NCBI Taxonomy" id="2487749"/>
    <lineage>
        <taxon>Archaea</taxon>
        <taxon>Methanobacteriati</taxon>
        <taxon>Methanobacteriota</taxon>
        <taxon>Stenosarchaea group</taxon>
        <taxon>Halobacteria</taxon>
        <taxon>Halobacteriales</taxon>
        <taxon>Haloarculaceae</taxon>
        <taxon>Haloarcula</taxon>
    </lineage>
</organism>
<dbReference type="Proteomes" id="UP001430455">
    <property type="component" value="Unassembled WGS sequence"/>
</dbReference>